<protein>
    <submittedName>
        <fullName evidence="5">ABC transporter</fullName>
        <ecNumber evidence="5">3.6.3.-</ecNumber>
    </submittedName>
    <submittedName>
        <fullName evidence="6">Spermidine/putrescine import ATP-binding protein PotA</fullName>
    </submittedName>
</protein>
<name>A0A8S0X6K8_9FIRM</name>
<dbReference type="AlphaFoldDB" id="A0A8S0X6K8"/>
<dbReference type="InterPro" id="IPR008995">
    <property type="entry name" value="Mo/tungstate-bd_C_term_dom"/>
</dbReference>
<dbReference type="Proteomes" id="UP001071230">
    <property type="component" value="Unassembled WGS sequence"/>
</dbReference>
<accession>A0A8S0X6K8</accession>
<evidence type="ECO:0000313" key="5">
    <source>
        <dbReference type="EMBL" id="CAA7602620.1"/>
    </source>
</evidence>
<dbReference type="InterPro" id="IPR013611">
    <property type="entry name" value="Transp-assoc_OB_typ2"/>
</dbReference>
<dbReference type="GO" id="GO:0140359">
    <property type="term" value="F:ABC-type transporter activity"/>
    <property type="evidence" value="ECO:0007669"/>
    <property type="project" value="UniProtKB-ARBA"/>
</dbReference>
<dbReference type="Proteomes" id="UP000836597">
    <property type="component" value="Chromosome"/>
</dbReference>
<dbReference type="InterPro" id="IPR003439">
    <property type="entry name" value="ABC_transporter-like_ATP-bd"/>
</dbReference>
<evidence type="ECO:0000256" key="2">
    <source>
        <dbReference type="ARBA" id="ARBA00022741"/>
    </source>
</evidence>
<dbReference type="FunFam" id="3.40.50.300:FF:000042">
    <property type="entry name" value="Maltose/maltodextrin ABC transporter, ATP-binding protein"/>
    <property type="match status" value="1"/>
</dbReference>
<dbReference type="Pfam" id="PF00005">
    <property type="entry name" value="ABC_tran"/>
    <property type="match status" value="1"/>
</dbReference>
<reference evidence="6" key="1">
    <citation type="submission" date="2014-11" db="EMBL/GenBank/DDBJ databases">
        <authorList>
            <person name="Hornung B.V."/>
        </authorList>
    </citation>
    <scope>NUCLEOTIDE SEQUENCE</scope>
    <source>
        <strain evidence="6">INE</strain>
    </source>
</reference>
<evidence type="ECO:0000259" key="4">
    <source>
        <dbReference type="PROSITE" id="PS50893"/>
    </source>
</evidence>
<keyword evidence="3 6" id="KW-0067">ATP-binding</keyword>
<sequence>MSPQNPAGAQTSTSVQIEHVTKRFGNTTAVNDVSLNIKSGEFMSLLGPSGCGKTTLLSMILGILDVTDGEISFNATRVDDIPMHKRDVGMVFQNYALFPHMSIRNNVGFGLDMRKVPKKEREKRVEDALSLVQLETLAERYPKQLSGGQQQRVALARALVVRPKVLLLDEPLSNLDAKLRKEMRIQLKRLHQDLGITTIYVTHDQEEALSLSTQVAVMSQGVVQQIGTPQEIFLHPCNQFVANFIGYANFFEGRLEGESGDNFIFRSEDGLVLATKKDQAHSVGDSVLLTIKPENIKLVEGLSGRNSVGGRVVVSDYVGNTTGYEVLSEFGDHLKVNVLGFESFPEGTELTLYLDPAHLLMVAKE</sequence>
<reference evidence="5" key="2">
    <citation type="submission" date="2020-01" db="EMBL/GenBank/DDBJ databases">
        <authorList>
            <person name="Hornung B."/>
        </authorList>
    </citation>
    <scope>NUCLEOTIDE SEQUENCE</scope>
    <source>
        <strain evidence="5">PacBioINE</strain>
    </source>
</reference>
<keyword evidence="2" id="KW-0547">Nucleotide-binding</keyword>
<dbReference type="GO" id="GO:0043190">
    <property type="term" value="C:ATP-binding cassette (ABC) transporter complex"/>
    <property type="evidence" value="ECO:0007669"/>
    <property type="project" value="InterPro"/>
</dbReference>
<proteinExistence type="predicted"/>
<dbReference type="PANTHER" id="PTHR42781">
    <property type="entry name" value="SPERMIDINE/PUTRESCINE IMPORT ATP-BINDING PROTEIN POTA"/>
    <property type="match status" value="1"/>
</dbReference>
<dbReference type="Gene3D" id="2.40.50.100">
    <property type="match status" value="1"/>
</dbReference>
<dbReference type="Pfam" id="PF08402">
    <property type="entry name" value="TOBE_2"/>
    <property type="match status" value="1"/>
</dbReference>
<keyword evidence="5" id="KW-0378">Hydrolase</keyword>
<dbReference type="Gene3D" id="3.40.50.300">
    <property type="entry name" value="P-loop containing nucleotide triphosphate hydrolases"/>
    <property type="match status" value="1"/>
</dbReference>
<dbReference type="EMBL" id="LR746496">
    <property type="protein sequence ID" value="CAA7602620.1"/>
    <property type="molecule type" value="Genomic_DNA"/>
</dbReference>
<dbReference type="InterPro" id="IPR003593">
    <property type="entry name" value="AAA+_ATPase"/>
</dbReference>
<evidence type="ECO:0000313" key="7">
    <source>
        <dbReference type="Proteomes" id="UP001071230"/>
    </source>
</evidence>
<dbReference type="SUPFAM" id="SSF50331">
    <property type="entry name" value="MOP-like"/>
    <property type="match status" value="1"/>
</dbReference>
<feature type="domain" description="ABC transporter" evidence="4">
    <location>
        <begin position="15"/>
        <end position="245"/>
    </location>
</feature>
<keyword evidence="1" id="KW-0813">Transport</keyword>
<dbReference type="InterPro" id="IPR050093">
    <property type="entry name" value="ABC_SmlMolc_Importer"/>
</dbReference>
<dbReference type="GO" id="GO:0005524">
    <property type="term" value="F:ATP binding"/>
    <property type="evidence" value="ECO:0007669"/>
    <property type="project" value="UniProtKB-KW"/>
</dbReference>
<gene>
    <name evidence="5" type="ORF">DEACI_3299</name>
    <name evidence="6" type="ORF">DEACI_3666</name>
</gene>
<dbReference type="RefSeq" id="WP_240985957.1">
    <property type="nucleotide sequence ID" value="NZ_CDGJ01000114.1"/>
</dbReference>
<dbReference type="SUPFAM" id="SSF52540">
    <property type="entry name" value="P-loop containing nucleoside triphosphate hydrolases"/>
    <property type="match status" value="1"/>
</dbReference>
<evidence type="ECO:0000313" key="6">
    <source>
        <dbReference type="EMBL" id="CEJ09183.1"/>
    </source>
</evidence>
<dbReference type="PANTHER" id="PTHR42781:SF4">
    <property type="entry name" value="SPERMIDINE_PUTRESCINE IMPORT ATP-BINDING PROTEIN POTA"/>
    <property type="match status" value="1"/>
</dbReference>
<dbReference type="SMART" id="SM00382">
    <property type="entry name" value="AAA"/>
    <property type="match status" value="1"/>
</dbReference>
<organism evidence="5">
    <name type="scientific">Acididesulfobacillus acetoxydans</name>
    <dbReference type="NCBI Taxonomy" id="1561005"/>
    <lineage>
        <taxon>Bacteria</taxon>
        <taxon>Bacillati</taxon>
        <taxon>Bacillota</taxon>
        <taxon>Clostridia</taxon>
        <taxon>Eubacteriales</taxon>
        <taxon>Peptococcaceae</taxon>
        <taxon>Acididesulfobacillus</taxon>
    </lineage>
</organism>
<dbReference type="PROSITE" id="PS50893">
    <property type="entry name" value="ABC_TRANSPORTER_2"/>
    <property type="match status" value="1"/>
</dbReference>
<dbReference type="GO" id="GO:0016887">
    <property type="term" value="F:ATP hydrolysis activity"/>
    <property type="evidence" value="ECO:0007669"/>
    <property type="project" value="InterPro"/>
</dbReference>
<evidence type="ECO:0000256" key="1">
    <source>
        <dbReference type="ARBA" id="ARBA00022448"/>
    </source>
</evidence>
<dbReference type="PROSITE" id="PS00211">
    <property type="entry name" value="ABC_TRANSPORTER_1"/>
    <property type="match status" value="1"/>
</dbReference>
<evidence type="ECO:0000256" key="3">
    <source>
        <dbReference type="ARBA" id="ARBA00022840"/>
    </source>
</evidence>
<dbReference type="InterPro" id="IPR027417">
    <property type="entry name" value="P-loop_NTPase"/>
</dbReference>
<dbReference type="EC" id="3.6.3.-" evidence="5"/>
<dbReference type="KEGG" id="aacx:DEACI_3299"/>
<keyword evidence="7" id="KW-1185">Reference proteome</keyword>
<dbReference type="EMBL" id="CDGJ01000114">
    <property type="protein sequence ID" value="CEJ09183.1"/>
    <property type="molecule type" value="Genomic_DNA"/>
</dbReference>
<dbReference type="InterPro" id="IPR017871">
    <property type="entry name" value="ABC_transporter-like_CS"/>
</dbReference>